<dbReference type="PRINTS" id="PR00344">
    <property type="entry name" value="BCTRLSENSOR"/>
</dbReference>
<gene>
    <name evidence="18" type="ORF">HNQ46_000220</name>
</gene>
<evidence type="ECO:0000256" key="4">
    <source>
        <dbReference type="ARBA" id="ARBA00022475"/>
    </source>
</evidence>
<evidence type="ECO:0000313" key="19">
    <source>
        <dbReference type="Proteomes" id="UP000522163"/>
    </source>
</evidence>
<keyword evidence="11 15" id="KW-1133">Transmembrane helix</keyword>
<evidence type="ECO:0000256" key="14">
    <source>
        <dbReference type="SAM" id="MobiDB-lite"/>
    </source>
</evidence>
<evidence type="ECO:0000313" key="18">
    <source>
        <dbReference type="EMBL" id="MBB6040259.1"/>
    </source>
</evidence>
<feature type="transmembrane region" description="Helical" evidence="15">
    <location>
        <begin position="18"/>
        <end position="40"/>
    </location>
</feature>
<dbReference type="CDD" id="cd06225">
    <property type="entry name" value="HAMP"/>
    <property type="match status" value="1"/>
</dbReference>
<accession>A0A7W9SDN0</accession>
<feature type="compositionally biased region" description="Basic residues" evidence="14">
    <location>
        <begin position="417"/>
        <end position="426"/>
    </location>
</feature>
<dbReference type="PANTHER" id="PTHR45528:SF1">
    <property type="entry name" value="SENSOR HISTIDINE KINASE CPXA"/>
    <property type="match status" value="1"/>
</dbReference>
<dbReference type="InterPro" id="IPR003660">
    <property type="entry name" value="HAMP_dom"/>
</dbReference>
<dbReference type="SMART" id="SM00387">
    <property type="entry name" value="HATPase_c"/>
    <property type="match status" value="1"/>
</dbReference>
<keyword evidence="10" id="KW-0067">ATP-binding</keyword>
<comment type="subcellular location">
    <subcellularLocation>
        <location evidence="2">Cell membrane</location>
        <topology evidence="2">Multi-pass membrane protein</topology>
    </subcellularLocation>
</comment>
<evidence type="ECO:0000256" key="15">
    <source>
        <dbReference type="SAM" id="Phobius"/>
    </source>
</evidence>
<dbReference type="GO" id="GO:0005524">
    <property type="term" value="F:ATP binding"/>
    <property type="evidence" value="ECO:0007669"/>
    <property type="project" value="UniProtKB-KW"/>
</dbReference>
<reference evidence="18 19" key="1">
    <citation type="submission" date="2020-08" db="EMBL/GenBank/DDBJ databases">
        <title>Genomic Encyclopedia of Type Strains, Phase IV (KMG-IV): sequencing the most valuable type-strain genomes for metagenomic binning, comparative biology and taxonomic classification.</title>
        <authorList>
            <person name="Goeker M."/>
        </authorList>
    </citation>
    <scope>NUCLEOTIDE SEQUENCE [LARGE SCALE GENOMIC DNA]</scope>
    <source>
        <strain evidence="18 19">DSM 17245</strain>
    </source>
</reference>
<feature type="compositionally biased region" description="Basic and acidic residues" evidence="14">
    <location>
        <begin position="377"/>
        <end position="416"/>
    </location>
</feature>
<dbReference type="SMART" id="SM00304">
    <property type="entry name" value="HAMP"/>
    <property type="match status" value="1"/>
</dbReference>
<dbReference type="PROSITE" id="PS50109">
    <property type="entry name" value="HIS_KIN"/>
    <property type="match status" value="1"/>
</dbReference>
<feature type="transmembrane region" description="Helical" evidence="15">
    <location>
        <begin position="60"/>
        <end position="86"/>
    </location>
</feature>
<sequence length="426" mass="48615">MKKTSLPHHFGRGYFMQLLVHVGISALFTAVIECFLVLNIGSYTNYLVQIGNDNPLVQRFAFVSTVSILLFVLVGILIFTIIFLFLQRKTARDIETLAQGVKQISAGDFHTDIAISGEGELAHIAESIRLMEEELSSHIERERENEQSKTDLITNIAHDLRTPLTSILGYLDLLRNSQMVPEEMKKHYIEIVYNKALRLQKLIEELFGFTKLSYGKLNMNISTLDLVQLLSQLVEESYPNFEKNNLSYDFSANVKSLFIEGDGDLLARLFDNLISNAIKYGAEGKRVLIRLRKEKEEVMVQVLNFGYVIPEKELPLIFDKFYRVEHSRSLSTGGTGLGLAIVKNIVDMHHGNITVQSDMGGTRFNVTLPLKYTEEGKSFAERPVREERNGKGTESGEKKNEGRSERRVEKKPERRPEKKNRKKDRK</sequence>
<keyword evidence="8" id="KW-0547">Nucleotide-binding</keyword>
<evidence type="ECO:0000256" key="12">
    <source>
        <dbReference type="ARBA" id="ARBA00023012"/>
    </source>
</evidence>
<organism evidence="18 19">
    <name type="scientific">Oribacterium sinus</name>
    <dbReference type="NCBI Taxonomy" id="237576"/>
    <lineage>
        <taxon>Bacteria</taxon>
        <taxon>Bacillati</taxon>
        <taxon>Bacillota</taxon>
        <taxon>Clostridia</taxon>
        <taxon>Lachnospirales</taxon>
        <taxon>Lachnospiraceae</taxon>
        <taxon>Oribacterium</taxon>
    </lineage>
</organism>
<dbReference type="EMBL" id="JACHHH010000001">
    <property type="protein sequence ID" value="MBB6040259.1"/>
    <property type="molecule type" value="Genomic_DNA"/>
</dbReference>
<dbReference type="InterPro" id="IPR003594">
    <property type="entry name" value="HATPase_dom"/>
</dbReference>
<feature type="region of interest" description="Disordered" evidence="14">
    <location>
        <begin position="377"/>
        <end position="426"/>
    </location>
</feature>
<comment type="catalytic activity">
    <reaction evidence="1">
        <text>ATP + protein L-histidine = ADP + protein N-phospho-L-histidine.</text>
        <dbReference type="EC" id="2.7.13.3"/>
    </reaction>
</comment>
<dbReference type="PANTHER" id="PTHR45528">
    <property type="entry name" value="SENSOR HISTIDINE KINASE CPXA"/>
    <property type="match status" value="1"/>
</dbReference>
<dbReference type="GO" id="GO:0005886">
    <property type="term" value="C:plasma membrane"/>
    <property type="evidence" value="ECO:0007669"/>
    <property type="project" value="UniProtKB-SubCell"/>
</dbReference>
<keyword evidence="6" id="KW-0808">Transferase</keyword>
<evidence type="ECO:0000256" key="1">
    <source>
        <dbReference type="ARBA" id="ARBA00000085"/>
    </source>
</evidence>
<evidence type="ECO:0000256" key="3">
    <source>
        <dbReference type="ARBA" id="ARBA00012438"/>
    </source>
</evidence>
<dbReference type="InterPro" id="IPR036890">
    <property type="entry name" value="HATPase_C_sf"/>
</dbReference>
<dbReference type="InterPro" id="IPR005467">
    <property type="entry name" value="His_kinase_dom"/>
</dbReference>
<evidence type="ECO:0000256" key="9">
    <source>
        <dbReference type="ARBA" id="ARBA00022777"/>
    </source>
</evidence>
<dbReference type="EC" id="2.7.13.3" evidence="3"/>
<evidence type="ECO:0000256" key="11">
    <source>
        <dbReference type="ARBA" id="ARBA00022989"/>
    </source>
</evidence>
<dbReference type="Gene3D" id="3.30.565.10">
    <property type="entry name" value="Histidine kinase-like ATPase, C-terminal domain"/>
    <property type="match status" value="1"/>
</dbReference>
<dbReference type="GO" id="GO:0000155">
    <property type="term" value="F:phosphorelay sensor kinase activity"/>
    <property type="evidence" value="ECO:0007669"/>
    <property type="project" value="InterPro"/>
</dbReference>
<dbReference type="CDD" id="cd00082">
    <property type="entry name" value="HisKA"/>
    <property type="match status" value="1"/>
</dbReference>
<dbReference type="FunFam" id="1.10.287.130:FF:000008">
    <property type="entry name" value="Two-component sensor histidine kinase"/>
    <property type="match status" value="1"/>
</dbReference>
<dbReference type="SUPFAM" id="SSF55874">
    <property type="entry name" value="ATPase domain of HSP90 chaperone/DNA topoisomerase II/histidine kinase"/>
    <property type="match status" value="1"/>
</dbReference>
<keyword evidence="7 15" id="KW-0812">Transmembrane</keyword>
<feature type="domain" description="HAMP" evidence="17">
    <location>
        <begin position="88"/>
        <end position="140"/>
    </location>
</feature>
<dbReference type="Pfam" id="PF02518">
    <property type="entry name" value="HATPase_c"/>
    <property type="match status" value="1"/>
</dbReference>
<dbReference type="PROSITE" id="PS50885">
    <property type="entry name" value="HAMP"/>
    <property type="match status" value="1"/>
</dbReference>
<dbReference type="FunFam" id="3.30.565.10:FF:000013">
    <property type="entry name" value="Two-component sensor histidine kinase"/>
    <property type="match status" value="1"/>
</dbReference>
<protein>
    <recommendedName>
        <fullName evidence="3">histidine kinase</fullName>
        <ecNumber evidence="3">2.7.13.3</ecNumber>
    </recommendedName>
</protein>
<evidence type="ECO:0000256" key="5">
    <source>
        <dbReference type="ARBA" id="ARBA00022553"/>
    </source>
</evidence>
<evidence type="ECO:0000256" key="2">
    <source>
        <dbReference type="ARBA" id="ARBA00004651"/>
    </source>
</evidence>
<keyword evidence="5" id="KW-0597">Phosphoprotein</keyword>
<dbReference type="SMART" id="SM00388">
    <property type="entry name" value="HisKA"/>
    <property type="match status" value="1"/>
</dbReference>
<keyword evidence="12" id="KW-0902">Two-component regulatory system</keyword>
<dbReference type="InterPro" id="IPR050398">
    <property type="entry name" value="HssS/ArlS-like"/>
</dbReference>
<keyword evidence="9 18" id="KW-0418">Kinase</keyword>
<dbReference type="Gene3D" id="6.10.340.10">
    <property type="match status" value="1"/>
</dbReference>
<dbReference type="CDD" id="cd00075">
    <property type="entry name" value="HATPase"/>
    <property type="match status" value="1"/>
</dbReference>
<comment type="caution">
    <text evidence="18">The sequence shown here is derived from an EMBL/GenBank/DDBJ whole genome shotgun (WGS) entry which is preliminary data.</text>
</comment>
<evidence type="ECO:0000259" key="17">
    <source>
        <dbReference type="PROSITE" id="PS50885"/>
    </source>
</evidence>
<evidence type="ECO:0000256" key="8">
    <source>
        <dbReference type="ARBA" id="ARBA00022741"/>
    </source>
</evidence>
<evidence type="ECO:0000259" key="16">
    <source>
        <dbReference type="PROSITE" id="PS50109"/>
    </source>
</evidence>
<keyword evidence="13 15" id="KW-0472">Membrane</keyword>
<dbReference type="SUPFAM" id="SSF47384">
    <property type="entry name" value="Homodimeric domain of signal transducing histidine kinase"/>
    <property type="match status" value="1"/>
</dbReference>
<dbReference type="InterPro" id="IPR036097">
    <property type="entry name" value="HisK_dim/P_sf"/>
</dbReference>
<keyword evidence="4" id="KW-1003">Cell membrane</keyword>
<name>A0A7W9SDN0_9FIRM</name>
<dbReference type="InterPro" id="IPR004358">
    <property type="entry name" value="Sig_transdc_His_kin-like_C"/>
</dbReference>
<dbReference type="Pfam" id="PF00672">
    <property type="entry name" value="HAMP"/>
    <property type="match status" value="1"/>
</dbReference>
<evidence type="ECO:0000256" key="7">
    <source>
        <dbReference type="ARBA" id="ARBA00022692"/>
    </source>
</evidence>
<evidence type="ECO:0000256" key="13">
    <source>
        <dbReference type="ARBA" id="ARBA00023136"/>
    </source>
</evidence>
<proteinExistence type="predicted"/>
<evidence type="ECO:0000256" key="6">
    <source>
        <dbReference type="ARBA" id="ARBA00022679"/>
    </source>
</evidence>
<dbReference type="AlphaFoldDB" id="A0A7W9SDN0"/>
<dbReference type="Proteomes" id="UP000522163">
    <property type="component" value="Unassembled WGS sequence"/>
</dbReference>
<dbReference type="InterPro" id="IPR003661">
    <property type="entry name" value="HisK_dim/P_dom"/>
</dbReference>
<evidence type="ECO:0000256" key="10">
    <source>
        <dbReference type="ARBA" id="ARBA00022840"/>
    </source>
</evidence>
<dbReference type="Pfam" id="PF00512">
    <property type="entry name" value="HisKA"/>
    <property type="match status" value="1"/>
</dbReference>
<feature type="domain" description="Histidine kinase" evidence="16">
    <location>
        <begin position="155"/>
        <end position="372"/>
    </location>
</feature>
<dbReference type="Gene3D" id="1.10.287.130">
    <property type="match status" value="1"/>
</dbReference>